<dbReference type="PANTHER" id="PTHR23150:SF19">
    <property type="entry name" value="FORMYLGLYCINE-GENERATING ENZYME"/>
    <property type="match status" value="1"/>
</dbReference>
<keyword evidence="3" id="KW-1185">Reference proteome</keyword>
<gene>
    <name evidence="2" type="ORF">HMPREF9193_00807</name>
</gene>
<sequence>MTAFFIQFIVNTNKLEKNMKYKKSYTLIALALILTTASILTSCKNGITEQIPQNAGDISFDGKTFEKTSFKAIVPKGTKAEIFIDDDSSWATYCTGGDDNYISGLFLLKGVFLKNRKVRLSPFELSQYEVTQELYDEIMGHNPSNFKTGTHQRLRPVETVNWYDAIVFCNKLSLKLKLQPYYVIEGKNIDWEDIQYDAIPDEHTSKEERAQWDKVVFNPGSKGFRLPTEAEWEFAARGANAKTAVWKYAFAGTQCTPLNPAGFQSKTADANLDLYGWYADNSGQKTYAVGTKKPNSLGLYDMSGNVCEWCFDWAAALNIDGTTIEEDPHGGPRPTTVEEPARVDRGGAFRNKACDCAVSRNDWYYPYRRANYLGIRLARSL</sequence>
<comment type="caution">
    <text evidence="2">The sequence shown here is derived from an EMBL/GenBank/DDBJ whole genome shotgun (WGS) entry which is preliminary data.</text>
</comment>
<organism evidence="2 3">
    <name type="scientific">Treponema lecithinolyticum ATCC 700332</name>
    <dbReference type="NCBI Taxonomy" id="1321815"/>
    <lineage>
        <taxon>Bacteria</taxon>
        <taxon>Pseudomonadati</taxon>
        <taxon>Spirochaetota</taxon>
        <taxon>Spirochaetia</taxon>
        <taxon>Spirochaetales</taxon>
        <taxon>Treponemataceae</taxon>
        <taxon>Treponema</taxon>
    </lineage>
</organism>
<accession>A0ABN0NZM4</accession>
<dbReference type="InterPro" id="IPR005532">
    <property type="entry name" value="SUMF_dom"/>
</dbReference>
<dbReference type="SUPFAM" id="SSF56436">
    <property type="entry name" value="C-type lectin-like"/>
    <property type="match status" value="1"/>
</dbReference>
<reference evidence="2 3" key="1">
    <citation type="submission" date="2013-08" db="EMBL/GenBank/DDBJ databases">
        <authorList>
            <person name="Weinstock G."/>
            <person name="Sodergren E."/>
            <person name="Wylie T."/>
            <person name="Fulton L."/>
            <person name="Fulton R."/>
            <person name="Fronick C."/>
            <person name="O'Laughlin M."/>
            <person name="Godfrey J."/>
            <person name="Miner T."/>
            <person name="Herter B."/>
            <person name="Appelbaum E."/>
            <person name="Cordes M."/>
            <person name="Lek S."/>
            <person name="Wollam A."/>
            <person name="Pepin K.H."/>
            <person name="Palsikar V.B."/>
            <person name="Mitreva M."/>
            <person name="Wilson R.K."/>
        </authorList>
    </citation>
    <scope>NUCLEOTIDE SEQUENCE [LARGE SCALE GENOMIC DNA]</scope>
    <source>
        <strain evidence="2 3">ATCC 700332</strain>
    </source>
</reference>
<protein>
    <recommendedName>
        <fullName evidence="1">Sulfatase-modifying factor enzyme-like domain-containing protein</fullName>
    </recommendedName>
</protein>
<dbReference type="Pfam" id="PF03781">
    <property type="entry name" value="FGE-sulfatase"/>
    <property type="match status" value="1"/>
</dbReference>
<dbReference type="InterPro" id="IPR016187">
    <property type="entry name" value="CTDL_fold"/>
</dbReference>
<evidence type="ECO:0000259" key="1">
    <source>
        <dbReference type="Pfam" id="PF03781"/>
    </source>
</evidence>
<dbReference type="Proteomes" id="UP000016649">
    <property type="component" value="Unassembled WGS sequence"/>
</dbReference>
<dbReference type="InterPro" id="IPR051043">
    <property type="entry name" value="Sulfatase_Mod_Factor_Kinase"/>
</dbReference>
<feature type="domain" description="Sulfatase-modifying factor enzyme-like" evidence="1">
    <location>
        <begin position="116"/>
        <end position="379"/>
    </location>
</feature>
<proteinExistence type="predicted"/>
<dbReference type="InterPro" id="IPR042095">
    <property type="entry name" value="SUMF_sf"/>
</dbReference>
<evidence type="ECO:0000313" key="2">
    <source>
        <dbReference type="EMBL" id="ERJ93518.1"/>
    </source>
</evidence>
<dbReference type="Gene3D" id="3.90.1580.10">
    <property type="entry name" value="paralog of FGE (formylglycine-generating enzyme)"/>
    <property type="match status" value="1"/>
</dbReference>
<name>A0ABN0NZM4_TRELE</name>
<evidence type="ECO:0000313" key="3">
    <source>
        <dbReference type="Proteomes" id="UP000016649"/>
    </source>
</evidence>
<dbReference type="PANTHER" id="PTHR23150">
    <property type="entry name" value="SULFATASE MODIFYING FACTOR 1, 2"/>
    <property type="match status" value="1"/>
</dbReference>
<dbReference type="EMBL" id="AWVH01000024">
    <property type="protein sequence ID" value="ERJ93518.1"/>
    <property type="molecule type" value="Genomic_DNA"/>
</dbReference>